<dbReference type="EMBL" id="BMAW01036400">
    <property type="protein sequence ID" value="GFU43859.1"/>
    <property type="molecule type" value="Genomic_DNA"/>
</dbReference>
<dbReference type="GO" id="GO:0005886">
    <property type="term" value="C:plasma membrane"/>
    <property type="evidence" value="ECO:0007669"/>
    <property type="project" value="TreeGrafter"/>
</dbReference>
<evidence type="ECO:0000256" key="1">
    <source>
        <dbReference type="ARBA" id="ARBA00004141"/>
    </source>
</evidence>
<keyword evidence="10 12" id="KW-0739">Sodium transport</keyword>
<dbReference type="Pfam" id="PF00858">
    <property type="entry name" value="ASC"/>
    <property type="match status" value="1"/>
</dbReference>
<keyword evidence="3 12" id="KW-0813">Transport</keyword>
<evidence type="ECO:0000256" key="12">
    <source>
        <dbReference type="RuleBase" id="RU000679"/>
    </source>
</evidence>
<keyword evidence="5 12" id="KW-0812">Transmembrane</keyword>
<evidence type="ECO:0000313" key="15">
    <source>
        <dbReference type="Proteomes" id="UP000887013"/>
    </source>
</evidence>
<gene>
    <name evidence="14" type="ORF">NPIL_321712</name>
</gene>
<dbReference type="InterPro" id="IPR001873">
    <property type="entry name" value="ENaC"/>
</dbReference>
<comment type="caution">
    <text evidence="14">The sequence shown here is derived from an EMBL/GenBank/DDBJ whole genome shotgun (WGS) entry which is preliminary data.</text>
</comment>
<evidence type="ECO:0000256" key="4">
    <source>
        <dbReference type="ARBA" id="ARBA00022461"/>
    </source>
</evidence>
<keyword evidence="7" id="KW-0915">Sodium</keyword>
<sequence>MPSYSNSLPYRSSVFKLRRRLHFPRRCIRFGSDDCNQRYLGVENNTKSSAWLHLTSCSKSLMNELNKRKIRLTWKLFKVIIFIVCVACFSWQSTRFFKLYFAYPTATSVELTFPSVLKYPAITFCNNNPYQNLVIMQVILKLRFAKPYYKYTYIISVKMVRILGAGQSQTTSKAKKKYKR</sequence>
<keyword evidence="8 12" id="KW-0406">Ion transport</keyword>
<feature type="transmembrane region" description="Helical" evidence="13">
    <location>
        <begin position="72"/>
        <end position="92"/>
    </location>
</feature>
<comment type="similarity">
    <text evidence="2 12">Belongs to the amiloride-sensitive sodium channel (TC 1.A.6) family.</text>
</comment>
<evidence type="ECO:0000256" key="8">
    <source>
        <dbReference type="ARBA" id="ARBA00023065"/>
    </source>
</evidence>
<keyword evidence="9 13" id="KW-0472">Membrane</keyword>
<name>A0A8X6QUH8_NEPPI</name>
<dbReference type="PANTHER" id="PTHR11690">
    <property type="entry name" value="AMILORIDE-SENSITIVE SODIUM CHANNEL-RELATED"/>
    <property type="match status" value="1"/>
</dbReference>
<evidence type="ECO:0000256" key="9">
    <source>
        <dbReference type="ARBA" id="ARBA00023136"/>
    </source>
</evidence>
<dbReference type="PANTHER" id="PTHR11690:SF248">
    <property type="entry name" value="PICKPOCKET 17, ISOFORM A"/>
    <property type="match status" value="1"/>
</dbReference>
<evidence type="ECO:0000256" key="7">
    <source>
        <dbReference type="ARBA" id="ARBA00023053"/>
    </source>
</evidence>
<evidence type="ECO:0000256" key="6">
    <source>
        <dbReference type="ARBA" id="ARBA00022989"/>
    </source>
</evidence>
<reference evidence="14" key="1">
    <citation type="submission" date="2020-08" db="EMBL/GenBank/DDBJ databases">
        <title>Multicomponent nature underlies the extraordinary mechanical properties of spider dragline silk.</title>
        <authorList>
            <person name="Kono N."/>
            <person name="Nakamura H."/>
            <person name="Mori M."/>
            <person name="Yoshida Y."/>
            <person name="Ohtoshi R."/>
            <person name="Malay A.D."/>
            <person name="Moran D.A.P."/>
            <person name="Tomita M."/>
            <person name="Numata K."/>
            <person name="Arakawa K."/>
        </authorList>
    </citation>
    <scope>NUCLEOTIDE SEQUENCE</scope>
</reference>
<evidence type="ECO:0000256" key="5">
    <source>
        <dbReference type="ARBA" id="ARBA00022692"/>
    </source>
</evidence>
<evidence type="ECO:0000256" key="13">
    <source>
        <dbReference type="SAM" id="Phobius"/>
    </source>
</evidence>
<keyword evidence="6 13" id="KW-1133">Transmembrane helix</keyword>
<dbReference type="GO" id="GO:0015280">
    <property type="term" value="F:ligand-gated sodium channel activity"/>
    <property type="evidence" value="ECO:0007669"/>
    <property type="project" value="TreeGrafter"/>
</dbReference>
<evidence type="ECO:0000256" key="10">
    <source>
        <dbReference type="ARBA" id="ARBA00023201"/>
    </source>
</evidence>
<keyword evidence="4 12" id="KW-0894">Sodium channel</keyword>
<organism evidence="14 15">
    <name type="scientific">Nephila pilipes</name>
    <name type="common">Giant wood spider</name>
    <name type="synonym">Nephila maculata</name>
    <dbReference type="NCBI Taxonomy" id="299642"/>
    <lineage>
        <taxon>Eukaryota</taxon>
        <taxon>Metazoa</taxon>
        <taxon>Ecdysozoa</taxon>
        <taxon>Arthropoda</taxon>
        <taxon>Chelicerata</taxon>
        <taxon>Arachnida</taxon>
        <taxon>Araneae</taxon>
        <taxon>Araneomorphae</taxon>
        <taxon>Entelegynae</taxon>
        <taxon>Araneoidea</taxon>
        <taxon>Nephilidae</taxon>
        <taxon>Nephila</taxon>
    </lineage>
</organism>
<evidence type="ECO:0000256" key="2">
    <source>
        <dbReference type="ARBA" id="ARBA00007193"/>
    </source>
</evidence>
<keyword evidence="11 12" id="KW-0407">Ion channel</keyword>
<comment type="subcellular location">
    <subcellularLocation>
        <location evidence="1">Membrane</location>
        <topology evidence="1">Multi-pass membrane protein</topology>
    </subcellularLocation>
</comment>
<evidence type="ECO:0000256" key="3">
    <source>
        <dbReference type="ARBA" id="ARBA00022448"/>
    </source>
</evidence>
<protein>
    <submittedName>
        <fullName evidence="14">Uncharacterized protein</fullName>
    </submittedName>
</protein>
<keyword evidence="15" id="KW-1185">Reference proteome</keyword>
<dbReference type="OrthoDB" id="6423739at2759"/>
<dbReference type="Proteomes" id="UP000887013">
    <property type="component" value="Unassembled WGS sequence"/>
</dbReference>
<evidence type="ECO:0000256" key="11">
    <source>
        <dbReference type="ARBA" id="ARBA00023303"/>
    </source>
</evidence>
<evidence type="ECO:0000313" key="14">
    <source>
        <dbReference type="EMBL" id="GFU43859.1"/>
    </source>
</evidence>
<dbReference type="AlphaFoldDB" id="A0A8X6QUH8"/>
<accession>A0A8X6QUH8</accession>
<proteinExistence type="inferred from homology"/>